<name>A0ABM9MZR3_9LACO</name>
<dbReference type="RefSeq" id="WP_187753966.1">
    <property type="nucleotide sequence ID" value="NZ_CAUZLN010000003.1"/>
</dbReference>
<dbReference type="Proteomes" id="UP001314261">
    <property type="component" value="Unassembled WGS sequence"/>
</dbReference>
<comment type="caution">
    <text evidence="2">The sequence shown here is derived from an EMBL/GenBank/DDBJ whole genome shotgun (WGS) entry which is preliminary data.</text>
</comment>
<accession>A0ABM9MZR3</accession>
<feature type="transmembrane region" description="Helical" evidence="1">
    <location>
        <begin position="108"/>
        <end position="129"/>
    </location>
</feature>
<sequence>MNEQYKNNTPQGLNQMKEKMTHVFFSLPEKNRKRLTRFISWGGTLTGLLASSTPVFADLKETTKSAGTDIFNYIAIAVIVLGVVMMAVATGFISTGGRKLTEEGQRRLFWAGAGVAGLFLIGLVVKFVMGTVSNGGGSLNPFSQLPF</sequence>
<organism evidence="2 3">
    <name type="scientific">Fructobacillus fructosus</name>
    <dbReference type="NCBI Taxonomy" id="1631"/>
    <lineage>
        <taxon>Bacteria</taxon>
        <taxon>Bacillati</taxon>
        <taxon>Bacillota</taxon>
        <taxon>Bacilli</taxon>
        <taxon>Lactobacillales</taxon>
        <taxon>Lactobacillaceae</taxon>
        <taxon>Fructobacillus</taxon>
    </lineage>
</organism>
<feature type="transmembrane region" description="Helical" evidence="1">
    <location>
        <begin position="73"/>
        <end position="96"/>
    </location>
</feature>
<evidence type="ECO:0000256" key="1">
    <source>
        <dbReference type="SAM" id="Phobius"/>
    </source>
</evidence>
<keyword evidence="3" id="KW-1185">Reference proteome</keyword>
<evidence type="ECO:0000313" key="3">
    <source>
        <dbReference type="Proteomes" id="UP001314261"/>
    </source>
</evidence>
<keyword evidence="1" id="KW-0472">Membrane</keyword>
<proteinExistence type="predicted"/>
<dbReference type="EMBL" id="CAUZLR010000010">
    <property type="protein sequence ID" value="CAK1251505.1"/>
    <property type="molecule type" value="Genomic_DNA"/>
</dbReference>
<gene>
    <name evidence="2" type="ORF">R54839_PPFHFPJH_01392</name>
</gene>
<evidence type="ECO:0008006" key="4">
    <source>
        <dbReference type="Google" id="ProtNLM"/>
    </source>
</evidence>
<keyword evidence="1" id="KW-0812">Transmembrane</keyword>
<protein>
    <recommendedName>
        <fullName evidence="4">Integral membrane protein</fullName>
    </recommendedName>
</protein>
<reference evidence="2 3" key="1">
    <citation type="submission" date="2023-10" db="EMBL/GenBank/DDBJ databases">
        <authorList>
            <person name="Botero Cardona J."/>
        </authorList>
    </citation>
    <scope>NUCLEOTIDE SEQUENCE [LARGE SCALE GENOMIC DNA]</scope>
    <source>
        <strain evidence="2 3">R-54839</strain>
    </source>
</reference>
<evidence type="ECO:0000313" key="2">
    <source>
        <dbReference type="EMBL" id="CAK1251505.1"/>
    </source>
</evidence>
<keyword evidence="1" id="KW-1133">Transmembrane helix</keyword>